<sequence>MEHLRYLRGNHHKSVGAMYGKTVKVPIRSLLLCALLFFNLLNTGCSSSANKQQKTIDGSSSQAITYSTNPHDVVIRTFYGGGLDGALSLSPQISIYGDGAYIVGVERQGTLGDDQFQHLLSTLINNDKLLTLKRQVFSDSSDQDVTLLQLTLNGQVHTIIYGTFDDHAQSNEDIASYQRVGRAITQIMNALTGPTQPYHASAVALLVRNVPYYDYTQSIPQWRDPSFTLAQAAQLECGPQPEDIDPNKEAACLKYTIPRQAILLNTAQWQTLQKVLGKQLSATFMERQHYYEVRIRPLLPEEVADHQLAMFGSAQSHYKSVPLHMGPLPPVSA</sequence>
<evidence type="ECO:0000313" key="2">
    <source>
        <dbReference type="Proteomes" id="UP000635565"/>
    </source>
</evidence>
<accession>A0ABQ3VE15</accession>
<reference evidence="1 2" key="1">
    <citation type="journal article" date="2021" name="Int. J. Syst. Evol. Microbiol.">
        <title>Reticulibacter mediterranei gen. nov., sp. nov., within the new family Reticulibacteraceae fam. nov., and Ktedonospora formicarum gen. nov., sp. nov., Ktedonobacter robiniae sp. nov., Dictyobacter formicarum sp. nov. and Dictyobacter arantiisoli sp. nov., belonging to the class Ktedonobacteria.</title>
        <authorList>
            <person name="Yabe S."/>
            <person name="Zheng Y."/>
            <person name="Wang C.M."/>
            <person name="Sakai Y."/>
            <person name="Abe K."/>
            <person name="Yokota A."/>
            <person name="Donadio S."/>
            <person name="Cavaletti L."/>
            <person name="Monciardini P."/>
        </authorList>
    </citation>
    <scope>NUCLEOTIDE SEQUENCE [LARGE SCALE GENOMIC DNA]</scope>
    <source>
        <strain evidence="1 2">SOSP1-9</strain>
    </source>
</reference>
<name>A0ABQ3VE15_9CHLR</name>
<proteinExistence type="predicted"/>
<keyword evidence="2" id="KW-1185">Reference proteome</keyword>
<gene>
    <name evidence="1" type="ORF">KSZ_21630</name>
</gene>
<evidence type="ECO:0000313" key="1">
    <source>
        <dbReference type="EMBL" id="GHO84157.1"/>
    </source>
</evidence>
<comment type="caution">
    <text evidence="1">The sequence shown here is derived from an EMBL/GenBank/DDBJ whole genome shotgun (WGS) entry which is preliminary data.</text>
</comment>
<dbReference type="Proteomes" id="UP000635565">
    <property type="component" value="Unassembled WGS sequence"/>
</dbReference>
<organism evidence="1 2">
    <name type="scientific">Dictyobacter formicarum</name>
    <dbReference type="NCBI Taxonomy" id="2778368"/>
    <lineage>
        <taxon>Bacteria</taxon>
        <taxon>Bacillati</taxon>
        <taxon>Chloroflexota</taxon>
        <taxon>Ktedonobacteria</taxon>
        <taxon>Ktedonobacterales</taxon>
        <taxon>Dictyobacteraceae</taxon>
        <taxon>Dictyobacter</taxon>
    </lineage>
</organism>
<dbReference type="EMBL" id="BNJJ01000005">
    <property type="protein sequence ID" value="GHO84157.1"/>
    <property type="molecule type" value="Genomic_DNA"/>
</dbReference>
<protein>
    <submittedName>
        <fullName evidence="1">Uncharacterized protein</fullName>
    </submittedName>
</protein>